<proteinExistence type="predicted"/>
<dbReference type="OrthoDB" id="9940550at2759"/>
<organism evidence="3 4">
    <name type="scientific">Clupea harengus</name>
    <name type="common">Atlantic herring</name>
    <dbReference type="NCBI Taxonomy" id="7950"/>
    <lineage>
        <taxon>Eukaryota</taxon>
        <taxon>Metazoa</taxon>
        <taxon>Chordata</taxon>
        <taxon>Craniata</taxon>
        <taxon>Vertebrata</taxon>
        <taxon>Euteleostomi</taxon>
        <taxon>Actinopterygii</taxon>
        <taxon>Neopterygii</taxon>
        <taxon>Teleostei</taxon>
        <taxon>Clupei</taxon>
        <taxon>Clupeiformes</taxon>
        <taxon>Clupeoidei</taxon>
        <taxon>Clupeidae</taxon>
        <taxon>Clupea</taxon>
    </lineage>
</organism>
<dbReference type="GeneID" id="116223146"/>
<evidence type="ECO:0000313" key="3">
    <source>
        <dbReference type="Proteomes" id="UP000515152"/>
    </source>
</evidence>
<feature type="region of interest" description="Disordered" evidence="1">
    <location>
        <begin position="355"/>
        <end position="375"/>
    </location>
</feature>
<reference evidence="4" key="1">
    <citation type="submission" date="2025-08" db="UniProtKB">
        <authorList>
            <consortium name="RefSeq"/>
        </authorList>
    </citation>
    <scope>IDENTIFICATION</scope>
</reference>
<name>A0A6P8GCL0_CLUHA</name>
<sequence length="375" mass="41431">MMALPRFRKRKFTDAELDVLITEVTKQEEALTRQRNALTIQEKYKIWFNIAERVSAASGLQRSIVDVKRRWQDLRRRTKDKVNMARQNLRVNSPSSSLFSLSIALAEEKRYTDGVDRHIPLEVKMKEESETVCYPSEDLFMNINTTGGEVSHQSADDLPSPVQDPHPQDSSDSCPPTLPDAEPSSSTSLSHRQMQVSVKAEPPEPADLSRLIGGMPGSEFPRCCSKVSPQPGGGVAAAPQRAFSIPTQFASLSPFEEQLLAVHREQAAAIREGFRSLAQQNRLLYLEVCETNRNVARIASAVAEKAVSSSGVAEELIRVQQRISESIDSTNNLHTRVIDLMFAQKERPIIVMPGEGKGMNLGPSGDAGSMCQADS</sequence>
<protein>
    <submittedName>
        <fullName evidence="4">Myb-related transcription factor, partner of profilin-like</fullName>
    </submittedName>
</protein>
<gene>
    <name evidence="4" type="primary">LOC116223146</name>
</gene>
<evidence type="ECO:0000313" key="4">
    <source>
        <dbReference type="RefSeq" id="XP_031434586.1"/>
    </source>
</evidence>
<dbReference type="GO" id="GO:0005634">
    <property type="term" value="C:nucleus"/>
    <property type="evidence" value="ECO:0007669"/>
    <property type="project" value="TreeGrafter"/>
</dbReference>
<dbReference type="InterPro" id="IPR028002">
    <property type="entry name" value="Myb_DNA-bind_5"/>
</dbReference>
<keyword evidence="3" id="KW-1185">Reference proteome</keyword>
<dbReference type="RefSeq" id="XP_031434586.1">
    <property type="nucleotide sequence ID" value="XM_031578726.2"/>
</dbReference>
<dbReference type="Pfam" id="PF13873">
    <property type="entry name" value="Myb_DNA-bind_5"/>
    <property type="match status" value="1"/>
</dbReference>
<evidence type="ECO:0000256" key="1">
    <source>
        <dbReference type="SAM" id="MobiDB-lite"/>
    </source>
</evidence>
<dbReference type="PANTHER" id="PTHR23098:SF16">
    <property type="entry name" value="REGULATORY PROTEIN ZESTE"/>
    <property type="match status" value="1"/>
</dbReference>
<dbReference type="AlphaFoldDB" id="A0A6P8GCL0"/>
<dbReference type="PANTHER" id="PTHR23098">
    <property type="entry name" value="AGAP001331-PA-RELATED"/>
    <property type="match status" value="1"/>
</dbReference>
<feature type="region of interest" description="Disordered" evidence="1">
    <location>
        <begin position="147"/>
        <end position="207"/>
    </location>
</feature>
<accession>A0A6P8GCL0</accession>
<feature type="compositionally biased region" description="Polar residues" evidence="1">
    <location>
        <begin position="183"/>
        <end position="196"/>
    </location>
</feature>
<evidence type="ECO:0000259" key="2">
    <source>
        <dbReference type="Pfam" id="PF13873"/>
    </source>
</evidence>
<feature type="domain" description="Myb/SANT-like DNA-binding" evidence="2">
    <location>
        <begin position="8"/>
        <end position="82"/>
    </location>
</feature>
<dbReference type="Proteomes" id="UP000515152">
    <property type="component" value="Chromosome 13"/>
</dbReference>
<dbReference type="KEGG" id="char:116223146"/>